<proteinExistence type="predicted"/>
<organism evidence="1">
    <name type="scientific">Anguilla anguilla</name>
    <name type="common">European freshwater eel</name>
    <name type="synonym">Muraena anguilla</name>
    <dbReference type="NCBI Taxonomy" id="7936"/>
    <lineage>
        <taxon>Eukaryota</taxon>
        <taxon>Metazoa</taxon>
        <taxon>Chordata</taxon>
        <taxon>Craniata</taxon>
        <taxon>Vertebrata</taxon>
        <taxon>Euteleostomi</taxon>
        <taxon>Actinopterygii</taxon>
        <taxon>Neopterygii</taxon>
        <taxon>Teleostei</taxon>
        <taxon>Anguilliformes</taxon>
        <taxon>Anguillidae</taxon>
        <taxon>Anguilla</taxon>
    </lineage>
</organism>
<accession>A0A0E9R6F8</accession>
<reference evidence="1" key="1">
    <citation type="submission" date="2014-11" db="EMBL/GenBank/DDBJ databases">
        <authorList>
            <person name="Amaro Gonzalez C."/>
        </authorList>
    </citation>
    <scope>NUCLEOTIDE SEQUENCE</scope>
</reference>
<evidence type="ECO:0000313" key="1">
    <source>
        <dbReference type="EMBL" id="JAH23923.1"/>
    </source>
</evidence>
<dbReference type="AlphaFoldDB" id="A0A0E9R6F8"/>
<dbReference type="EMBL" id="GBXM01084654">
    <property type="protein sequence ID" value="JAH23923.1"/>
    <property type="molecule type" value="Transcribed_RNA"/>
</dbReference>
<reference evidence="1" key="2">
    <citation type="journal article" date="2015" name="Fish Shellfish Immunol.">
        <title>Early steps in the European eel (Anguilla anguilla)-Vibrio vulnificus interaction in the gills: Role of the RtxA13 toxin.</title>
        <authorList>
            <person name="Callol A."/>
            <person name="Pajuelo D."/>
            <person name="Ebbesson L."/>
            <person name="Teles M."/>
            <person name="MacKenzie S."/>
            <person name="Amaro C."/>
        </authorList>
    </citation>
    <scope>NUCLEOTIDE SEQUENCE</scope>
</reference>
<sequence>MATTSQLASYLNVHTQSMRLLSIACSSAPISKS</sequence>
<name>A0A0E9R6F8_ANGAN</name>
<protein>
    <submittedName>
        <fullName evidence="1">Uncharacterized protein</fullName>
    </submittedName>
</protein>